<sequence>MGQRKTTPENRERILRIAAQLIREKGIEHTTLAHIAEAANISKGTLYYYYATKGDLIFDIADRHMNNMTSRVFRWLESSGSGQSPRMVFRLVLDTVMHSRSRGHTHVYLLQEALTQNPSLKARFVEEYHRWRGIIEEGLTRIYGDQREYTVMAQVLLTTLDGLVLQRLVGSDSVPIDDIASFFEQAGALYQGLPRDESDSLS</sequence>
<evidence type="ECO:0000256" key="4">
    <source>
        <dbReference type="PROSITE-ProRule" id="PRU00335"/>
    </source>
</evidence>
<dbReference type="PROSITE" id="PS50977">
    <property type="entry name" value="HTH_TETR_2"/>
    <property type="match status" value="1"/>
</dbReference>
<evidence type="ECO:0000259" key="5">
    <source>
        <dbReference type="PROSITE" id="PS50977"/>
    </source>
</evidence>
<dbReference type="PRINTS" id="PR00455">
    <property type="entry name" value="HTHTETR"/>
</dbReference>
<comment type="caution">
    <text evidence="6">The sequence shown here is derived from an EMBL/GenBank/DDBJ whole genome shotgun (WGS) entry which is preliminary data.</text>
</comment>
<dbReference type="PANTHER" id="PTHR30055:SF234">
    <property type="entry name" value="HTH-TYPE TRANSCRIPTIONAL REGULATOR BETI"/>
    <property type="match status" value="1"/>
</dbReference>
<dbReference type="InterPro" id="IPR036271">
    <property type="entry name" value="Tet_transcr_reg_TetR-rel_C_sf"/>
</dbReference>
<protein>
    <recommendedName>
        <fullName evidence="5">HTH tetR-type domain-containing protein</fullName>
    </recommendedName>
</protein>
<evidence type="ECO:0000313" key="6">
    <source>
        <dbReference type="EMBL" id="POR01779.1"/>
    </source>
</evidence>
<reference evidence="7" key="1">
    <citation type="submission" date="2015-12" db="EMBL/GenBank/DDBJ databases">
        <authorList>
            <person name="Lodha T.D."/>
            <person name="Chintalapati S."/>
            <person name="Chintalapati V.R."/>
            <person name="Sravanthi T."/>
        </authorList>
    </citation>
    <scope>NUCLEOTIDE SEQUENCE [LARGE SCALE GENOMIC DNA]</scope>
    <source>
        <strain evidence="7">JC133</strain>
    </source>
</reference>
<dbReference type="GO" id="GO:0000976">
    <property type="term" value="F:transcription cis-regulatory region binding"/>
    <property type="evidence" value="ECO:0007669"/>
    <property type="project" value="TreeGrafter"/>
</dbReference>
<dbReference type="InterPro" id="IPR050109">
    <property type="entry name" value="HTH-type_TetR-like_transc_reg"/>
</dbReference>
<dbReference type="SUPFAM" id="SSF48498">
    <property type="entry name" value="Tetracyclin repressor-like, C-terminal domain"/>
    <property type="match status" value="1"/>
</dbReference>
<evidence type="ECO:0000256" key="1">
    <source>
        <dbReference type="ARBA" id="ARBA00023015"/>
    </source>
</evidence>
<dbReference type="InterPro" id="IPR001647">
    <property type="entry name" value="HTH_TetR"/>
</dbReference>
<feature type="domain" description="HTH tetR-type" evidence="5">
    <location>
        <begin position="8"/>
        <end position="68"/>
    </location>
</feature>
<dbReference type="Gene3D" id="1.10.357.10">
    <property type="entry name" value="Tetracycline Repressor, domain 2"/>
    <property type="match status" value="1"/>
</dbReference>
<evidence type="ECO:0000256" key="3">
    <source>
        <dbReference type="ARBA" id="ARBA00023163"/>
    </source>
</evidence>
<evidence type="ECO:0000313" key="7">
    <source>
        <dbReference type="Proteomes" id="UP000237350"/>
    </source>
</evidence>
<dbReference type="OrthoDB" id="6430772at2"/>
<organism evidence="6 7">
    <name type="scientific">Alkalispirochaeta sphaeroplastigenens</name>
    <dbReference type="NCBI Taxonomy" id="1187066"/>
    <lineage>
        <taxon>Bacteria</taxon>
        <taxon>Pseudomonadati</taxon>
        <taxon>Spirochaetota</taxon>
        <taxon>Spirochaetia</taxon>
        <taxon>Spirochaetales</taxon>
        <taxon>Spirochaetaceae</taxon>
        <taxon>Alkalispirochaeta</taxon>
    </lineage>
</organism>
<dbReference type="GO" id="GO:0003700">
    <property type="term" value="F:DNA-binding transcription factor activity"/>
    <property type="evidence" value="ECO:0007669"/>
    <property type="project" value="TreeGrafter"/>
</dbReference>
<name>A0A2S4JQG6_9SPIO</name>
<keyword evidence="3" id="KW-0804">Transcription</keyword>
<keyword evidence="7" id="KW-1185">Reference proteome</keyword>
<dbReference type="PANTHER" id="PTHR30055">
    <property type="entry name" value="HTH-TYPE TRANSCRIPTIONAL REGULATOR RUTR"/>
    <property type="match status" value="1"/>
</dbReference>
<dbReference type="AlphaFoldDB" id="A0A2S4JQG6"/>
<proteinExistence type="predicted"/>
<dbReference type="Proteomes" id="UP000237350">
    <property type="component" value="Unassembled WGS sequence"/>
</dbReference>
<accession>A0A2S4JQG6</accession>
<dbReference type="SUPFAM" id="SSF46689">
    <property type="entry name" value="Homeodomain-like"/>
    <property type="match status" value="1"/>
</dbReference>
<dbReference type="InterPro" id="IPR009057">
    <property type="entry name" value="Homeodomain-like_sf"/>
</dbReference>
<dbReference type="Pfam" id="PF00440">
    <property type="entry name" value="TetR_N"/>
    <property type="match status" value="1"/>
</dbReference>
<evidence type="ECO:0000256" key="2">
    <source>
        <dbReference type="ARBA" id="ARBA00023125"/>
    </source>
</evidence>
<feature type="DNA-binding region" description="H-T-H motif" evidence="4">
    <location>
        <begin position="31"/>
        <end position="50"/>
    </location>
</feature>
<keyword evidence="1" id="KW-0805">Transcription regulation</keyword>
<keyword evidence="2 4" id="KW-0238">DNA-binding</keyword>
<dbReference type="EMBL" id="LPWH01000064">
    <property type="protein sequence ID" value="POR01779.1"/>
    <property type="molecule type" value="Genomic_DNA"/>
</dbReference>
<dbReference type="RefSeq" id="WP_018526797.1">
    <property type="nucleotide sequence ID" value="NZ_LPWH01000064.1"/>
</dbReference>
<gene>
    <name evidence="6" type="ORF">AU468_07430</name>
</gene>